<dbReference type="PROSITE" id="PS50943">
    <property type="entry name" value="HTH_CROC1"/>
    <property type="match status" value="1"/>
</dbReference>
<dbReference type="InterPro" id="IPR009875">
    <property type="entry name" value="PilZ_domain"/>
</dbReference>
<gene>
    <name evidence="3" type="ORF">SAMN06295955_10535</name>
</gene>
<dbReference type="PANTHER" id="PTHR46797">
    <property type="entry name" value="HTH-TYPE TRANSCRIPTIONAL REGULATOR"/>
    <property type="match status" value="1"/>
</dbReference>
<dbReference type="GO" id="GO:0035438">
    <property type="term" value="F:cyclic-di-GMP binding"/>
    <property type="evidence" value="ECO:0007669"/>
    <property type="project" value="InterPro"/>
</dbReference>
<evidence type="ECO:0000313" key="4">
    <source>
        <dbReference type="Proteomes" id="UP000198339"/>
    </source>
</evidence>
<dbReference type="Pfam" id="PF13560">
    <property type="entry name" value="HTH_31"/>
    <property type="match status" value="1"/>
</dbReference>
<dbReference type="SUPFAM" id="SSF141371">
    <property type="entry name" value="PilZ domain-like"/>
    <property type="match status" value="1"/>
</dbReference>
<dbReference type="InterPro" id="IPR011047">
    <property type="entry name" value="Quinoprotein_ADH-like_sf"/>
</dbReference>
<dbReference type="PANTHER" id="PTHR46797:SF1">
    <property type="entry name" value="METHYLPHOSPHONATE SYNTHASE"/>
    <property type="match status" value="1"/>
</dbReference>
<accession>A0A239H916</accession>
<dbReference type="Gene3D" id="1.10.260.40">
    <property type="entry name" value="lambda repressor-like DNA-binding domains"/>
    <property type="match status" value="1"/>
</dbReference>
<keyword evidence="4" id="KW-1185">Reference proteome</keyword>
<dbReference type="InterPro" id="IPR050807">
    <property type="entry name" value="TransReg_Diox_bact_type"/>
</dbReference>
<dbReference type="SUPFAM" id="SSF47413">
    <property type="entry name" value="lambda repressor-like DNA-binding domains"/>
    <property type="match status" value="1"/>
</dbReference>
<dbReference type="GO" id="GO:0005829">
    <property type="term" value="C:cytosol"/>
    <property type="evidence" value="ECO:0007669"/>
    <property type="project" value="TreeGrafter"/>
</dbReference>
<dbReference type="GO" id="GO:0003700">
    <property type="term" value="F:DNA-binding transcription factor activity"/>
    <property type="evidence" value="ECO:0007669"/>
    <property type="project" value="TreeGrafter"/>
</dbReference>
<dbReference type="EMBL" id="FZPA01000005">
    <property type="protein sequence ID" value="SNS77752.1"/>
    <property type="molecule type" value="Genomic_DNA"/>
</dbReference>
<keyword evidence="1" id="KW-0238">DNA-binding</keyword>
<dbReference type="Proteomes" id="UP000198339">
    <property type="component" value="Unassembled WGS sequence"/>
</dbReference>
<dbReference type="CDD" id="cd00093">
    <property type="entry name" value="HTH_XRE"/>
    <property type="match status" value="1"/>
</dbReference>
<dbReference type="Pfam" id="PF07238">
    <property type="entry name" value="PilZ"/>
    <property type="match status" value="1"/>
</dbReference>
<dbReference type="OrthoDB" id="9795572at2"/>
<proteinExistence type="predicted"/>
<reference evidence="3 4" key="1">
    <citation type="submission" date="2017-06" db="EMBL/GenBank/DDBJ databases">
        <authorList>
            <person name="Kim H.J."/>
            <person name="Triplett B.A."/>
        </authorList>
    </citation>
    <scope>NUCLEOTIDE SEQUENCE [LARGE SCALE GENOMIC DNA]</scope>
    <source>
        <strain evidence="3 4">DS15</strain>
    </source>
</reference>
<dbReference type="InterPro" id="IPR001387">
    <property type="entry name" value="Cro/C1-type_HTH"/>
</dbReference>
<sequence length="291" mass="30522">MLPAGGQTTPMTYEANGKQYVVVYAGAVFSWKRPAGNEAARPAGVNRSETGCTDDGPAMVMRGTMQETADGQARRSSERFTLNLVAEGGDESGAGYSVLVHNLSASGMLIETDAALAVGRRFRIALPEAEQVVATVVWNSERLFGCRFDAPLGQSALSATRLRNPLPSEFDPSRLALRSGIALGLRIRGLREAQGLSLSALARKAGLSKPSIWAWEAGKSVPRRKNLDALAAALDVPADDITNGDAAVPPTPGSADAGDLGSLREEIDASKRRIAQAAGVPLASVKIAIEL</sequence>
<dbReference type="Gene3D" id="2.140.10.10">
    <property type="entry name" value="Quinoprotein alcohol dehydrogenase-like superfamily"/>
    <property type="match status" value="1"/>
</dbReference>
<dbReference type="GO" id="GO:0003677">
    <property type="term" value="F:DNA binding"/>
    <property type="evidence" value="ECO:0007669"/>
    <property type="project" value="UniProtKB-KW"/>
</dbReference>
<evidence type="ECO:0000256" key="1">
    <source>
        <dbReference type="ARBA" id="ARBA00023125"/>
    </source>
</evidence>
<dbReference type="Gene3D" id="2.40.10.220">
    <property type="entry name" value="predicted glycosyltransferase like domains"/>
    <property type="match status" value="1"/>
</dbReference>
<protein>
    <submittedName>
        <fullName evidence="3">Transcriptional regulator, contains XRE-family HTH domain</fullName>
    </submittedName>
</protein>
<evidence type="ECO:0000313" key="3">
    <source>
        <dbReference type="EMBL" id="SNS77752.1"/>
    </source>
</evidence>
<dbReference type="InterPro" id="IPR010982">
    <property type="entry name" value="Lambda_DNA-bd_dom_sf"/>
</dbReference>
<organism evidence="3 4">
    <name type="scientific">Sphingopyxis indica</name>
    <dbReference type="NCBI Taxonomy" id="436663"/>
    <lineage>
        <taxon>Bacteria</taxon>
        <taxon>Pseudomonadati</taxon>
        <taxon>Pseudomonadota</taxon>
        <taxon>Alphaproteobacteria</taxon>
        <taxon>Sphingomonadales</taxon>
        <taxon>Sphingomonadaceae</taxon>
        <taxon>Sphingopyxis</taxon>
    </lineage>
</organism>
<dbReference type="SUPFAM" id="SSF50998">
    <property type="entry name" value="Quinoprotein alcohol dehydrogenase-like"/>
    <property type="match status" value="1"/>
</dbReference>
<evidence type="ECO:0000259" key="2">
    <source>
        <dbReference type="PROSITE" id="PS50943"/>
    </source>
</evidence>
<name>A0A239H916_9SPHN</name>
<feature type="domain" description="HTH cro/C1-type" evidence="2">
    <location>
        <begin position="187"/>
        <end position="241"/>
    </location>
</feature>
<dbReference type="SMART" id="SM00530">
    <property type="entry name" value="HTH_XRE"/>
    <property type="match status" value="1"/>
</dbReference>
<dbReference type="AlphaFoldDB" id="A0A239H916"/>